<name>A0A1F4RI56_UNCSA</name>
<evidence type="ECO:0000256" key="8">
    <source>
        <dbReference type="RuleBase" id="RU004324"/>
    </source>
</evidence>
<keyword evidence="6" id="KW-0067">ATP-binding</keyword>
<evidence type="ECO:0000256" key="3">
    <source>
        <dbReference type="ARBA" id="ARBA00022727"/>
    </source>
</evidence>
<proteinExistence type="inferred from homology"/>
<evidence type="ECO:0000313" key="12">
    <source>
        <dbReference type="Proteomes" id="UP000179095"/>
    </source>
</evidence>
<comment type="similarity">
    <text evidence="8">Belongs to the ribose-phosphate pyrophosphokinase family.</text>
</comment>
<feature type="domain" description="Ribose-phosphate pyrophosphokinase N-terminal" evidence="10">
    <location>
        <begin position="227"/>
        <end position="301"/>
    </location>
</feature>
<dbReference type="InterPro" id="IPR029057">
    <property type="entry name" value="PRTase-like"/>
</dbReference>
<keyword evidence="2" id="KW-0808">Transferase</keyword>
<dbReference type="Pfam" id="PF13793">
    <property type="entry name" value="Pribosyltran_N"/>
    <property type="match status" value="2"/>
</dbReference>
<dbReference type="EMBL" id="METQ01000067">
    <property type="protein sequence ID" value="OGC07862.1"/>
    <property type="molecule type" value="Genomic_DNA"/>
</dbReference>
<organism evidence="11 12">
    <name type="scientific">candidate division WOR-1 bacterium RIFCSPLOWO2_12_FULL_45_9</name>
    <dbReference type="NCBI Taxonomy" id="1802568"/>
    <lineage>
        <taxon>Bacteria</taxon>
        <taxon>Bacillati</taxon>
        <taxon>Saganbacteria</taxon>
    </lineage>
</organism>
<evidence type="ECO:0000256" key="5">
    <source>
        <dbReference type="ARBA" id="ARBA00022777"/>
    </source>
</evidence>
<dbReference type="InterPro" id="IPR005946">
    <property type="entry name" value="Rib-P_diPkinase"/>
</dbReference>
<keyword evidence="3 8" id="KW-0545">Nucleotide biosynthesis</keyword>
<dbReference type="GO" id="GO:0000287">
    <property type="term" value="F:magnesium ion binding"/>
    <property type="evidence" value="ECO:0007669"/>
    <property type="project" value="InterPro"/>
</dbReference>
<gene>
    <name evidence="11" type="ORF">A3F86_03595</name>
</gene>
<evidence type="ECO:0000313" key="11">
    <source>
        <dbReference type="EMBL" id="OGC07862.1"/>
    </source>
</evidence>
<dbReference type="PANTHER" id="PTHR10210">
    <property type="entry name" value="RIBOSE-PHOSPHATE DIPHOSPHOKINASE FAMILY MEMBER"/>
    <property type="match status" value="1"/>
</dbReference>
<dbReference type="GO" id="GO:0006164">
    <property type="term" value="P:purine nucleotide biosynthetic process"/>
    <property type="evidence" value="ECO:0007669"/>
    <property type="project" value="TreeGrafter"/>
</dbReference>
<accession>A0A1F4RI56</accession>
<dbReference type="AlphaFoldDB" id="A0A1F4RI56"/>
<dbReference type="PANTHER" id="PTHR10210:SF32">
    <property type="entry name" value="RIBOSE-PHOSPHATE PYROPHOSPHOKINASE 2"/>
    <property type="match status" value="1"/>
</dbReference>
<dbReference type="GO" id="GO:0005737">
    <property type="term" value="C:cytoplasm"/>
    <property type="evidence" value="ECO:0007669"/>
    <property type="project" value="TreeGrafter"/>
</dbReference>
<evidence type="ECO:0000259" key="9">
    <source>
        <dbReference type="Pfam" id="PF00156"/>
    </source>
</evidence>
<keyword evidence="4" id="KW-0547">Nucleotide-binding</keyword>
<dbReference type="InterPro" id="IPR000836">
    <property type="entry name" value="PRTase_dom"/>
</dbReference>
<evidence type="ECO:0000256" key="6">
    <source>
        <dbReference type="ARBA" id="ARBA00022840"/>
    </source>
</evidence>
<evidence type="ECO:0000259" key="10">
    <source>
        <dbReference type="Pfam" id="PF13793"/>
    </source>
</evidence>
<protein>
    <recommendedName>
        <fullName evidence="1">ribose-phosphate diphosphokinase</fullName>
        <ecNumber evidence="1">2.7.6.1</ecNumber>
    </recommendedName>
</protein>
<keyword evidence="5" id="KW-0418">Kinase</keyword>
<evidence type="ECO:0000256" key="2">
    <source>
        <dbReference type="ARBA" id="ARBA00022679"/>
    </source>
</evidence>
<dbReference type="FunFam" id="3.40.50.2020:FF:000014">
    <property type="entry name" value="Ribose-phosphate pyrophosphokinase 1"/>
    <property type="match status" value="2"/>
</dbReference>
<comment type="caution">
    <text evidence="11">The sequence shown here is derived from an EMBL/GenBank/DDBJ whole genome shotgun (WGS) entry which is preliminary data.</text>
</comment>
<dbReference type="Proteomes" id="UP000179095">
    <property type="component" value="Unassembled WGS sequence"/>
</dbReference>
<feature type="domain" description="Ribose-phosphate pyrophosphokinase N-terminal" evidence="10">
    <location>
        <begin position="32"/>
        <end position="104"/>
    </location>
</feature>
<dbReference type="GO" id="GO:0016301">
    <property type="term" value="F:kinase activity"/>
    <property type="evidence" value="ECO:0007669"/>
    <property type="project" value="UniProtKB-KW"/>
</dbReference>
<dbReference type="GO" id="GO:0006015">
    <property type="term" value="P:5-phosphoribose 1-diphosphate biosynthetic process"/>
    <property type="evidence" value="ECO:0007669"/>
    <property type="project" value="TreeGrafter"/>
</dbReference>
<evidence type="ECO:0000256" key="7">
    <source>
        <dbReference type="ARBA" id="ARBA00049535"/>
    </source>
</evidence>
<dbReference type="EC" id="2.7.6.1" evidence="1"/>
<dbReference type="SMART" id="SM01400">
    <property type="entry name" value="Pribosyltran_N"/>
    <property type="match status" value="2"/>
</dbReference>
<dbReference type="CDD" id="cd06223">
    <property type="entry name" value="PRTases_typeI"/>
    <property type="match status" value="1"/>
</dbReference>
<sequence length="555" mass="61580">MQPKDFGPANETTFVAMPNAEKVSDQFLARGRGQRTDITVKQFRNGESYARIEKTVRGKKVVILVDRSRDNINDSLVETLLAIDAAKRASAKEVVLVCPELPYVGDQPGTPNYELDYFKLVLNLLFKGAQLDELRLGDIVLNRRRSLLFLQDQILSRRVAPFISAWSEHLAAPKTRRDEVLYFMGNHFRQNARDVIAAMKGVKGKLAGLTLQPGKRQRINCVGLPYENLAGKTAVVFQTCNTGRVNDDFLEALLMVYSARQKGAKEILLVMPYMPYNRQERKAKTGEPISAKLVANALMSAAGVTQVISFDLHAPATQGFFDRPMQHITALHLIINFVRRLFDSPPSDNWCISRELFVAGAPDVGRGKTAQKFGEAIAGPETNVAIIYKYRPKPGEAAVRDVTGNVAGKDVFIIDDMIDSGGTIIAAVEAFIQKGARKVFVATVHGIFSDVSLELAKAREEYQRIAAFLTAQGKHVDEYVSWSEDRKVFTVNALIRLQAHPTLSGLIVTNSLLIPEKNIVDPDKVKMIAIDDLIAMVCGRIISNQSLRDYQFEGS</sequence>
<evidence type="ECO:0000256" key="4">
    <source>
        <dbReference type="ARBA" id="ARBA00022741"/>
    </source>
</evidence>
<dbReference type="Gene3D" id="3.40.50.2020">
    <property type="match status" value="3"/>
</dbReference>
<dbReference type="InterPro" id="IPR029099">
    <property type="entry name" value="Pribosyltran_N"/>
</dbReference>
<dbReference type="STRING" id="1802568.A3F86_03595"/>
<reference evidence="11 12" key="1">
    <citation type="journal article" date="2016" name="Nat. Commun.">
        <title>Thousands of microbial genomes shed light on interconnected biogeochemical processes in an aquifer system.</title>
        <authorList>
            <person name="Anantharaman K."/>
            <person name="Brown C.T."/>
            <person name="Hug L.A."/>
            <person name="Sharon I."/>
            <person name="Castelle C.J."/>
            <person name="Probst A.J."/>
            <person name="Thomas B.C."/>
            <person name="Singh A."/>
            <person name="Wilkins M.J."/>
            <person name="Karaoz U."/>
            <person name="Brodie E.L."/>
            <person name="Williams K.H."/>
            <person name="Hubbard S.S."/>
            <person name="Banfield J.F."/>
        </authorList>
    </citation>
    <scope>NUCLEOTIDE SEQUENCE [LARGE SCALE GENOMIC DNA]</scope>
</reference>
<dbReference type="GO" id="GO:0004749">
    <property type="term" value="F:ribose phosphate diphosphokinase activity"/>
    <property type="evidence" value="ECO:0007669"/>
    <property type="project" value="UniProtKB-EC"/>
</dbReference>
<dbReference type="NCBIfam" id="TIGR01251">
    <property type="entry name" value="ribP_PPkin"/>
    <property type="match status" value="1"/>
</dbReference>
<dbReference type="GO" id="GO:0005524">
    <property type="term" value="F:ATP binding"/>
    <property type="evidence" value="ECO:0007669"/>
    <property type="project" value="UniProtKB-KW"/>
</dbReference>
<comment type="catalytic activity">
    <reaction evidence="7">
        <text>D-ribose 5-phosphate + ATP = 5-phospho-alpha-D-ribose 1-diphosphate + AMP + H(+)</text>
        <dbReference type="Rhea" id="RHEA:15609"/>
        <dbReference type="ChEBI" id="CHEBI:15378"/>
        <dbReference type="ChEBI" id="CHEBI:30616"/>
        <dbReference type="ChEBI" id="CHEBI:58017"/>
        <dbReference type="ChEBI" id="CHEBI:78346"/>
        <dbReference type="ChEBI" id="CHEBI:456215"/>
        <dbReference type="EC" id="2.7.6.1"/>
    </reaction>
</comment>
<dbReference type="SUPFAM" id="SSF53271">
    <property type="entry name" value="PRTase-like"/>
    <property type="match status" value="2"/>
</dbReference>
<evidence type="ECO:0000256" key="1">
    <source>
        <dbReference type="ARBA" id="ARBA00013247"/>
    </source>
</evidence>
<dbReference type="Pfam" id="PF00156">
    <property type="entry name" value="Pribosyltran"/>
    <property type="match status" value="1"/>
</dbReference>
<feature type="domain" description="Phosphoribosyltransferase" evidence="9">
    <location>
        <begin position="384"/>
        <end position="445"/>
    </location>
</feature>
<dbReference type="GO" id="GO:0002189">
    <property type="term" value="C:ribose phosphate diphosphokinase complex"/>
    <property type="evidence" value="ECO:0007669"/>
    <property type="project" value="TreeGrafter"/>
</dbReference>